<dbReference type="SUPFAM" id="SSF52768">
    <property type="entry name" value="Arginase/deacetylase"/>
    <property type="match status" value="1"/>
</dbReference>
<dbReference type="InterPro" id="IPR037138">
    <property type="entry name" value="His_deacetylse_dom_sf"/>
</dbReference>
<gene>
    <name evidence="1" type="ORF">HSBAA_33050</name>
</gene>
<evidence type="ECO:0000313" key="1">
    <source>
        <dbReference type="EMBL" id="BBI61999.1"/>
    </source>
</evidence>
<dbReference type="AlphaFoldDB" id="A0A455UBU6"/>
<proteinExistence type="predicted"/>
<reference evidence="1 2" key="1">
    <citation type="journal article" date="2019" name="Microbiol. Resour. Announc.">
        <title>Complete Genome Sequence of Halomonas sulfidaeris Strain Esulfide1 Isolated from a Metal Sulfide Rock at a Depth of 2,200 Meters, Obtained Using Nanopore Sequencing.</title>
        <authorList>
            <person name="Saito M."/>
            <person name="Nishigata A."/>
            <person name="Galipon J."/>
            <person name="Arakawa K."/>
        </authorList>
    </citation>
    <scope>NUCLEOTIDE SEQUENCE [LARGE SCALE GENOMIC DNA]</scope>
    <source>
        <strain evidence="1 2">ATCC BAA-803</strain>
    </source>
</reference>
<dbReference type="Gene3D" id="3.40.800.20">
    <property type="entry name" value="Histone deacetylase domain"/>
    <property type="match status" value="1"/>
</dbReference>
<protein>
    <recommendedName>
        <fullName evidence="3">Histone deacetylase domain-containing protein</fullName>
    </recommendedName>
</protein>
<evidence type="ECO:0000313" key="2">
    <source>
        <dbReference type="Proteomes" id="UP000320231"/>
    </source>
</evidence>
<dbReference type="EMBL" id="AP019514">
    <property type="protein sequence ID" value="BBI61999.1"/>
    <property type="molecule type" value="Genomic_DNA"/>
</dbReference>
<name>A0A455UBU6_9GAMM</name>
<organism evidence="1 2">
    <name type="scientific">Vreelandella sulfidaeris</name>
    <dbReference type="NCBI Taxonomy" id="115553"/>
    <lineage>
        <taxon>Bacteria</taxon>
        <taxon>Pseudomonadati</taxon>
        <taxon>Pseudomonadota</taxon>
        <taxon>Gammaproteobacteria</taxon>
        <taxon>Oceanospirillales</taxon>
        <taxon>Halomonadaceae</taxon>
        <taxon>Vreelandella</taxon>
    </lineage>
</organism>
<dbReference type="KEGG" id="hsr:HSBAA_33050"/>
<dbReference type="Proteomes" id="UP000320231">
    <property type="component" value="Chromosome"/>
</dbReference>
<sequence>MEIATLYADNRVVSVLEGGYNPKSLASGAEAHLKALLGLPFAEVP</sequence>
<evidence type="ECO:0008006" key="3">
    <source>
        <dbReference type="Google" id="ProtNLM"/>
    </source>
</evidence>
<dbReference type="InterPro" id="IPR023696">
    <property type="entry name" value="Ureohydrolase_dom_sf"/>
</dbReference>
<accession>A0A455UBU6</accession>